<feature type="domain" description="DUF4166" evidence="1">
    <location>
        <begin position="31"/>
        <end position="187"/>
    </location>
</feature>
<evidence type="ECO:0000313" key="3">
    <source>
        <dbReference type="Proteomes" id="UP000613768"/>
    </source>
</evidence>
<dbReference type="AlphaFoldDB" id="A0AAW3ZJ27"/>
<evidence type="ECO:0000313" key="2">
    <source>
        <dbReference type="EMBL" id="MBD8525988.1"/>
    </source>
</evidence>
<dbReference type="RefSeq" id="WP_192029407.1">
    <property type="nucleotide sequence ID" value="NZ_JACYTR010000015.1"/>
</dbReference>
<evidence type="ECO:0000259" key="1">
    <source>
        <dbReference type="Pfam" id="PF13761"/>
    </source>
</evidence>
<organism evidence="2 3">
    <name type="scientific">Pseudomarimonas arenosa</name>
    <dbReference type="NCBI Taxonomy" id="2774145"/>
    <lineage>
        <taxon>Bacteria</taxon>
        <taxon>Pseudomonadati</taxon>
        <taxon>Pseudomonadota</taxon>
        <taxon>Gammaproteobacteria</taxon>
        <taxon>Lysobacterales</taxon>
        <taxon>Lysobacteraceae</taxon>
        <taxon>Pseudomarimonas</taxon>
    </lineage>
</organism>
<dbReference type="EMBL" id="JACYTR010000015">
    <property type="protein sequence ID" value="MBD8525988.1"/>
    <property type="molecule type" value="Genomic_DNA"/>
</dbReference>
<dbReference type="InterPro" id="IPR025311">
    <property type="entry name" value="DUF4166"/>
</dbReference>
<accession>A0AAW3ZJ27</accession>
<proteinExistence type="predicted"/>
<comment type="caution">
    <text evidence="2">The sequence shown here is derived from an EMBL/GenBank/DDBJ whole genome shotgun (WGS) entry which is preliminary data.</text>
</comment>
<keyword evidence="3" id="KW-1185">Reference proteome</keyword>
<gene>
    <name evidence="2" type="ORF">IFO71_09545</name>
</gene>
<dbReference type="Pfam" id="PF13761">
    <property type="entry name" value="DUF4166"/>
    <property type="match status" value="1"/>
</dbReference>
<protein>
    <submittedName>
        <fullName evidence="2">DUF4166 domain-containing protein</fullName>
    </submittedName>
</protein>
<name>A0AAW3ZJ27_9GAMM</name>
<sequence length="190" mass="21557">MSEVRAIDNACTDEPARTLFVRHLGQRFDQLPPVVARLHSARLPVRCCGEVSIEPAPGRWIRLLARLAGLPSRTVHGPIRLVIEADRQGQCWIRHFPGHTMRSRLRLRGTELVERLGPATLRFRLQVSERGIEWCPSGLRLLSLPLPLSWARHIGGSEQQSEDGRYLFDAYGGLPVLGRLVRYHGWLHVD</sequence>
<reference evidence="2 3" key="1">
    <citation type="submission" date="2020-09" db="EMBL/GenBank/DDBJ databases">
        <title>Pseudoxanthomonas sp. CAU 1598 isolated from sand of Yaerae Beach.</title>
        <authorList>
            <person name="Kim W."/>
        </authorList>
    </citation>
    <scope>NUCLEOTIDE SEQUENCE [LARGE SCALE GENOMIC DNA]</scope>
    <source>
        <strain evidence="2 3">CAU 1598</strain>
    </source>
</reference>
<dbReference type="Proteomes" id="UP000613768">
    <property type="component" value="Unassembled WGS sequence"/>
</dbReference>